<sequence length="128" mass="13760">MFQFRLESVAGSFGSCQCQAKTKPYGRAVPSGAMTRPTLCPSTRHTATDVPYVAPMRPSPSPPPVSPTSPIKTFLRPALMRQCLSSVNAGQSQVYHGFLTPTSSPHNVLPQPSHQSTGPLHPDFLITT</sequence>
<reference evidence="1" key="1">
    <citation type="submission" date="2021-05" db="EMBL/GenBank/DDBJ databases">
        <authorList>
            <person name="Pan Q."/>
            <person name="Jouanno E."/>
            <person name="Zahm M."/>
            <person name="Klopp C."/>
            <person name="Cabau C."/>
            <person name="Louis A."/>
            <person name="Berthelot C."/>
            <person name="Parey E."/>
            <person name="Roest Crollius H."/>
            <person name="Montfort J."/>
            <person name="Robinson-Rechavi M."/>
            <person name="Bouchez O."/>
            <person name="Lampietro C."/>
            <person name="Lopez Roques C."/>
            <person name="Donnadieu C."/>
            <person name="Postlethwait J."/>
            <person name="Bobe J."/>
            <person name="Dillon D."/>
            <person name="Chandos A."/>
            <person name="von Hippel F."/>
            <person name="Guiguen Y."/>
        </authorList>
    </citation>
    <scope>NUCLEOTIDE SEQUENCE</scope>
    <source>
        <strain evidence="1">YG-Jan2019</strain>
    </source>
</reference>
<protein>
    <submittedName>
        <fullName evidence="1">Uncharacterized protein</fullName>
    </submittedName>
</protein>
<dbReference type="Proteomes" id="UP001157502">
    <property type="component" value="Chromosome 33"/>
</dbReference>
<accession>A0ACC2F6A3</accession>
<name>A0ACC2F6A3_DALPE</name>
<organism evidence="1 2">
    <name type="scientific">Dallia pectoralis</name>
    <name type="common">Alaska blackfish</name>
    <dbReference type="NCBI Taxonomy" id="75939"/>
    <lineage>
        <taxon>Eukaryota</taxon>
        <taxon>Metazoa</taxon>
        <taxon>Chordata</taxon>
        <taxon>Craniata</taxon>
        <taxon>Vertebrata</taxon>
        <taxon>Euteleostomi</taxon>
        <taxon>Actinopterygii</taxon>
        <taxon>Neopterygii</taxon>
        <taxon>Teleostei</taxon>
        <taxon>Protacanthopterygii</taxon>
        <taxon>Esociformes</taxon>
        <taxon>Umbridae</taxon>
        <taxon>Dallia</taxon>
    </lineage>
</organism>
<proteinExistence type="predicted"/>
<evidence type="ECO:0000313" key="1">
    <source>
        <dbReference type="EMBL" id="KAJ7986899.1"/>
    </source>
</evidence>
<keyword evidence="2" id="KW-1185">Reference proteome</keyword>
<comment type="caution">
    <text evidence="1">The sequence shown here is derived from an EMBL/GenBank/DDBJ whole genome shotgun (WGS) entry which is preliminary data.</text>
</comment>
<dbReference type="EMBL" id="CM055760">
    <property type="protein sequence ID" value="KAJ7986899.1"/>
    <property type="molecule type" value="Genomic_DNA"/>
</dbReference>
<gene>
    <name evidence="1" type="ORF">DPEC_G00333180</name>
</gene>
<evidence type="ECO:0000313" key="2">
    <source>
        <dbReference type="Proteomes" id="UP001157502"/>
    </source>
</evidence>